<dbReference type="InterPro" id="IPR000835">
    <property type="entry name" value="HTH_MarR-typ"/>
</dbReference>
<dbReference type="EMBL" id="PGTB01000254">
    <property type="protein sequence ID" value="PJE34029.1"/>
    <property type="molecule type" value="Genomic_DNA"/>
</dbReference>
<feature type="domain" description="HTH marR-type" evidence="4">
    <location>
        <begin position="9"/>
        <end position="111"/>
    </location>
</feature>
<dbReference type="Gene3D" id="1.10.10.10">
    <property type="entry name" value="Winged helix-like DNA-binding domain superfamily/Winged helix DNA-binding domain"/>
    <property type="match status" value="1"/>
</dbReference>
<reference evidence="5 6" key="1">
    <citation type="journal article" date="2018" name="Int. J. Syst. Evol. Microbiol.">
        <title>Pseudooceanicola lipolyticus sp. nov., a marine alphaproteobacterium, reclassification of Oceanicola flagellatus as Pseudooceanicola flagellatus comb. nov. and emended description of the genus Pseudooceanicola.</title>
        <authorList>
            <person name="Huang M.-M."/>
            <person name="Guo L.-L."/>
            <person name="Wu Y.-H."/>
            <person name="Lai Q.-L."/>
            <person name="Shao Z.-Z."/>
            <person name="Wang C.-S."/>
            <person name="Wu M."/>
            <person name="Xu X.-W."/>
        </authorList>
    </citation>
    <scope>NUCLEOTIDE SEQUENCE [LARGE SCALE GENOMIC DNA]</scope>
    <source>
        <strain evidence="5 6">157</strain>
    </source>
</reference>
<protein>
    <submittedName>
        <fullName evidence="5">Transcriptional regulator</fullName>
    </submittedName>
</protein>
<name>A0A2M8IU19_9RHOB</name>
<dbReference type="GO" id="GO:0003700">
    <property type="term" value="F:DNA-binding transcription factor activity"/>
    <property type="evidence" value="ECO:0007669"/>
    <property type="project" value="InterPro"/>
</dbReference>
<evidence type="ECO:0000313" key="6">
    <source>
        <dbReference type="Proteomes" id="UP000231553"/>
    </source>
</evidence>
<keyword evidence="2" id="KW-0238">DNA-binding</keyword>
<keyword evidence="3" id="KW-0804">Transcription</keyword>
<dbReference type="PROSITE" id="PS50995">
    <property type="entry name" value="HTH_MARR_2"/>
    <property type="match status" value="1"/>
</dbReference>
<feature type="non-terminal residue" evidence="5">
    <location>
        <position position="111"/>
    </location>
</feature>
<evidence type="ECO:0000256" key="3">
    <source>
        <dbReference type="ARBA" id="ARBA00023163"/>
    </source>
</evidence>
<dbReference type="Pfam" id="PF12802">
    <property type="entry name" value="MarR_2"/>
    <property type="match status" value="1"/>
</dbReference>
<evidence type="ECO:0000256" key="1">
    <source>
        <dbReference type="ARBA" id="ARBA00023015"/>
    </source>
</evidence>
<evidence type="ECO:0000313" key="5">
    <source>
        <dbReference type="EMBL" id="PJE34029.1"/>
    </source>
</evidence>
<dbReference type="Proteomes" id="UP000231553">
    <property type="component" value="Unassembled WGS sequence"/>
</dbReference>
<gene>
    <name evidence="5" type="ORF">CVM52_24410</name>
</gene>
<dbReference type="SMART" id="SM00347">
    <property type="entry name" value="HTH_MARR"/>
    <property type="match status" value="1"/>
</dbReference>
<organism evidence="5 6">
    <name type="scientific">Pseudooceanicola lipolyticus</name>
    <dbReference type="NCBI Taxonomy" id="2029104"/>
    <lineage>
        <taxon>Bacteria</taxon>
        <taxon>Pseudomonadati</taxon>
        <taxon>Pseudomonadota</taxon>
        <taxon>Alphaproteobacteria</taxon>
        <taxon>Rhodobacterales</taxon>
        <taxon>Paracoccaceae</taxon>
        <taxon>Pseudooceanicola</taxon>
    </lineage>
</organism>
<dbReference type="GO" id="GO:0006950">
    <property type="term" value="P:response to stress"/>
    <property type="evidence" value="ECO:0007669"/>
    <property type="project" value="TreeGrafter"/>
</dbReference>
<keyword evidence="6" id="KW-1185">Reference proteome</keyword>
<dbReference type="PANTHER" id="PTHR33164">
    <property type="entry name" value="TRANSCRIPTIONAL REGULATOR, MARR FAMILY"/>
    <property type="match status" value="1"/>
</dbReference>
<keyword evidence="1" id="KW-0805">Transcription regulation</keyword>
<dbReference type="PANTHER" id="PTHR33164:SF95">
    <property type="entry name" value="TRANSCRIPTIONAL REGULATOR"/>
    <property type="match status" value="1"/>
</dbReference>
<dbReference type="InterPro" id="IPR023187">
    <property type="entry name" value="Tscrpt_reg_MarR-type_CS"/>
</dbReference>
<dbReference type="RefSeq" id="WP_100164902.1">
    <property type="nucleotide sequence ID" value="NZ_PGTB01000254.1"/>
</dbReference>
<evidence type="ECO:0000256" key="2">
    <source>
        <dbReference type="ARBA" id="ARBA00023125"/>
    </source>
</evidence>
<dbReference type="PROSITE" id="PS01117">
    <property type="entry name" value="HTH_MARR_1"/>
    <property type="match status" value="1"/>
</dbReference>
<dbReference type="InterPro" id="IPR039422">
    <property type="entry name" value="MarR/SlyA-like"/>
</dbReference>
<dbReference type="OrthoDB" id="7349109at2"/>
<evidence type="ECO:0000259" key="4">
    <source>
        <dbReference type="PROSITE" id="PS50995"/>
    </source>
</evidence>
<dbReference type="PRINTS" id="PR00598">
    <property type="entry name" value="HTHMARR"/>
</dbReference>
<dbReference type="InterPro" id="IPR036390">
    <property type="entry name" value="WH_DNA-bd_sf"/>
</dbReference>
<comment type="caution">
    <text evidence="5">The sequence shown here is derived from an EMBL/GenBank/DDBJ whole genome shotgun (WGS) entry which is preliminary data.</text>
</comment>
<accession>A0A2M8IU19</accession>
<dbReference type="InterPro" id="IPR036388">
    <property type="entry name" value="WH-like_DNA-bd_sf"/>
</dbReference>
<proteinExistence type="predicted"/>
<sequence length="111" mass="12105">MTLEIHDMAGHLIRRLNQISTSVFQERMKQRGLDLTQVQFAAMNAIQSHPGIDQAGLAGMIAYDKATIGGVVDRLVTKGLVARRTNARDRRARAVTLTPRGANLLAEVTPA</sequence>
<dbReference type="AlphaFoldDB" id="A0A2M8IU19"/>
<dbReference type="GO" id="GO:0003677">
    <property type="term" value="F:DNA binding"/>
    <property type="evidence" value="ECO:0007669"/>
    <property type="project" value="UniProtKB-KW"/>
</dbReference>
<dbReference type="SUPFAM" id="SSF46785">
    <property type="entry name" value="Winged helix' DNA-binding domain"/>
    <property type="match status" value="1"/>
</dbReference>